<reference evidence="3 4" key="1">
    <citation type="submission" date="2019-11" db="EMBL/GenBank/DDBJ databases">
        <title>Whole genome sequencing identifies a novel species of the genus Arsenicicoccus isolated from human blood.</title>
        <authorList>
            <person name="Jeong J.H."/>
            <person name="Kweon O.J."/>
            <person name="Kim H.R."/>
            <person name="Kim T.-H."/>
            <person name="Ha S.-M."/>
            <person name="Lee M.-K."/>
        </authorList>
    </citation>
    <scope>NUCLEOTIDE SEQUENCE [LARGE SCALE GENOMIC DNA]</scope>
    <source>
        <strain evidence="3 4">MKL-02</strain>
    </source>
</reference>
<gene>
    <name evidence="3" type="ORF">GGG17_15725</name>
</gene>
<evidence type="ECO:0000256" key="2">
    <source>
        <dbReference type="SAM" id="Phobius"/>
    </source>
</evidence>
<comment type="caution">
    <text evidence="3">The sequence shown here is derived from an EMBL/GenBank/DDBJ whole genome shotgun (WGS) entry which is preliminary data.</text>
</comment>
<feature type="compositionally biased region" description="Basic and acidic residues" evidence="1">
    <location>
        <begin position="186"/>
        <end position="204"/>
    </location>
</feature>
<feature type="region of interest" description="Disordered" evidence="1">
    <location>
        <begin position="147"/>
        <end position="204"/>
    </location>
</feature>
<proteinExistence type="predicted"/>
<dbReference type="AlphaFoldDB" id="A0A6I3IH09"/>
<feature type="region of interest" description="Disordered" evidence="1">
    <location>
        <begin position="1"/>
        <end position="35"/>
    </location>
</feature>
<keyword evidence="2" id="KW-1133">Transmembrane helix</keyword>
<name>A0A6I3IH09_9MICO</name>
<keyword evidence="2" id="KW-0812">Transmembrane</keyword>
<organism evidence="3 4">
    <name type="scientific">Arsenicicoccus cauae</name>
    <dbReference type="NCBI Taxonomy" id="2663847"/>
    <lineage>
        <taxon>Bacteria</taxon>
        <taxon>Bacillati</taxon>
        <taxon>Actinomycetota</taxon>
        <taxon>Actinomycetes</taxon>
        <taxon>Micrococcales</taxon>
        <taxon>Intrasporangiaceae</taxon>
        <taxon>Arsenicicoccus</taxon>
    </lineage>
</organism>
<keyword evidence="2" id="KW-0472">Membrane</keyword>
<dbReference type="Gene3D" id="6.10.250.660">
    <property type="match status" value="1"/>
</dbReference>
<accession>A0A6I3IH09</accession>
<evidence type="ECO:0000313" key="4">
    <source>
        <dbReference type="Proteomes" id="UP000431092"/>
    </source>
</evidence>
<keyword evidence="4" id="KW-1185">Reference proteome</keyword>
<dbReference type="InterPro" id="IPR019933">
    <property type="entry name" value="DivIVA_domain"/>
</dbReference>
<dbReference type="NCBIfam" id="TIGR03544">
    <property type="entry name" value="DivI1A_domain"/>
    <property type="match status" value="1"/>
</dbReference>
<protein>
    <submittedName>
        <fullName evidence="3">DivIVA domain-containing protein</fullName>
    </submittedName>
</protein>
<evidence type="ECO:0000256" key="1">
    <source>
        <dbReference type="SAM" id="MobiDB-lite"/>
    </source>
</evidence>
<sequence>MAASASAVGSAPRSARPCAVGSARRDRLAPGRRGWLPPGARGTIGGVPLLTIVLTVLVVGLLTAALVWAVGARPGSLSDQALADPTSGSPYAGLPDGPVATDTVRGLRFDQVLRGYRMDQVDAVLDRLVDELRARDHEIDRLRAEPAWRGDGRGAPVDPATHPDVTAGPLAVSEIVRPTAGASLWTRRDPDAGTRPAREPDRPS</sequence>
<evidence type="ECO:0000313" key="3">
    <source>
        <dbReference type="EMBL" id="MTB73382.1"/>
    </source>
</evidence>
<dbReference type="Proteomes" id="UP000431092">
    <property type="component" value="Unassembled WGS sequence"/>
</dbReference>
<dbReference type="EMBL" id="WLVL01000057">
    <property type="protein sequence ID" value="MTB73382.1"/>
    <property type="molecule type" value="Genomic_DNA"/>
</dbReference>
<feature type="transmembrane region" description="Helical" evidence="2">
    <location>
        <begin position="47"/>
        <end position="70"/>
    </location>
</feature>